<organism evidence="2 3">
    <name type="scientific">Triparma columacea</name>
    <dbReference type="NCBI Taxonomy" id="722753"/>
    <lineage>
        <taxon>Eukaryota</taxon>
        <taxon>Sar</taxon>
        <taxon>Stramenopiles</taxon>
        <taxon>Ochrophyta</taxon>
        <taxon>Bolidophyceae</taxon>
        <taxon>Parmales</taxon>
        <taxon>Triparmaceae</taxon>
        <taxon>Triparma</taxon>
    </lineage>
</organism>
<feature type="region of interest" description="Disordered" evidence="1">
    <location>
        <begin position="1"/>
        <end position="127"/>
    </location>
</feature>
<keyword evidence="3" id="KW-1185">Reference proteome</keyword>
<feature type="compositionally biased region" description="Basic and acidic residues" evidence="1">
    <location>
        <begin position="75"/>
        <end position="86"/>
    </location>
</feature>
<dbReference type="Proteomes" id="UP001165065">
    <property type="component" value="Unassembled WGS sequence"/>
</dbReference>
<comment type="caution">
    <text evidence="2">The sequence shown here is derived from an EMBL/GenBank/DDBJ whole genome shotgun (WGS) entry which is preliminary data.</text>
</comment>
<dbReference type="AlphaFoldDB" id="A0A9W7L7J5"/>
<feature type="compositionally biased region" description="Low complexity" evidence="1">
    <location>
        <begin position="12"/>
        <end position="33"/>
    </location>
</feature>
<proteinExistence type="predicted"/>
<evidence type="ECO:0000256" key="1">
    <source>
        <dbReference type="SAM" id="MobiDB-lite"/>
    </source>
</evidence>
<gene>
    <name evidence="2" type="ORF">TrCOL_g8221</name>
</gene>
<sequence>PGSERLQEGGDASAAAADTATATSAAAASAYASPPGSERLQEGGDASAAAAAAAAASDSATSAATASTSAVPPDSESRQEGSHSSDNKIVPPRKHAKNAVLSDEERRAVHQAASILPNSNEPEPEPELKEIEGYKFTDTLITTESAEVGKELGTELKRLGLLSSTSEFDLYSRDHIIDNQVFHSSYYLTDSIRDPMVEFPFADLNEVKKYLEANCFSNAVKGMNTHEEFTLNLSDETCEKTKFVRENLTRELT</sequence>
<dbReference type="EMBL" id="BRYA01001082">
    <property type="protein sequence ID" value="GMI38558.1"/>
    <property type="molecule type" value="Genomic_DNA"/>
</dbReference>
<evidence type="ECO:0000313" key="2">
    <source>
        <dbReference type="EMBL" id="GMI38558.1"/>
    </source>
</evidence>
<protein>
    <submittedName>
        <fullName evidence="2">Uncharacterized protein</fullName>
    </submittedName>
</protein>
<accession>A0A9W7L7J5</accession>
<feature type="compositionally biased region" description="Low complexity" evidence="1">
    <location>
        <begin position="45"/>
        <end position="70"/>
    </location>
</feature>
<name>A0A9W7L7J5_9STRA</name>
<feature type="non-terminal residue" evidence="2">
    <location>
        <position position="253"/>
    </location>
</feature>
<evidence type="ECO:0000313" key="3">
    <source>
        <dbReference type="Proteomes" id="UP001165065"/>
    </source>
</evidence>
<feature type="non-terminal residue" evidence="2">
    <location>
        <position position="1"/>
    </location>
</feature>
<reference evidence="3" key="1">
    <citation type="journal article" date="2023" name="Commun. Biol.">
        <title>Genome analysis of Parmales, the sister group of diatoms, reveals the evolutionary specialization of diatoms from phago-mixotrophs to photoautotrophs.</title>
        <authorList>
            <person name="Ban H."/>
            <person name="Sato S."/>
            <person name="Yoshikawa S."/>
            <person name="Yamada K."/>
            <person name="Nakamura Y."/>
            <person name="Ichinomiya M."/>
            <person name="Sato N."/>
            <person name="Blanc-Mathieu R."/>
            <person name="Endo H."/>
            <person name="Kuwata A."/>
            <person name="Ogata H."/>
        </authorList>
    </citation>
    <scope>NUCLEOTIDE SEQUENCE [LARGE SCALE GENOMIC DNA]</scope>
</reference>